<dbReference type="Pfam" id="PF12969">
    <property type="entry name" value="DUF3857"/>
    <property type="match status" value="1"/>
</dbReference>
<feature type="signal peptide" evidence="1">
    <location>
        <begin position="1"/>
        <end position="18"/>
    </location>
</feature>
<reference evidence="4 5" key="1">
    <citation type="submission" date="2019-06" db="EMBL/GenBank/DDBJ databases">
        <title>Genomic Encyclopedia of Archaeal and Bacterial Type Strains, Phase II (KMG-II): from individual species to whole genera.</title>
        <authorList>
            <person name="Goeker M."/>
        </authorList>
    </citation>
    <scope>NUCLEOTIDE SEQUENCE [LARGE SCALE GENOMIC DNA]</scope>
    <source>
        <strain evidence="4 5">DSM 24789</strain>
    </source>
</reference>
<feature type="domain" description="DUF3857" evidence="3">
    <location>
        <begin position="66"/>
        <end position="195"/>
    </location>
</feature>
<dbReference type="InterPro" id="IPR002931">
    <property type="entry name" value="Transglutaminase-like"/>
</dbReference>
<dbReference type="RefSeq" id="WP_089081003.1">
    <property type="nucleotide sequence ID" value="NZ_VFPJ01000001.1"/>
</dbReference>
<evidence type="ECO:0000259" key="3">
    <source>
        <dbReference type="Pfam" id="PF12969"/>
    </source>
</evidence>
<dbReference type="Proteomes" id="UP000320773">
    <property type="component" value="Unassembled WGS sequence"/>
</dbReference>
<organism evidence="4 5">
    <name type="scientific">Flavobacterium branchiophilum</name>
    <dbReference type="NCBI Taxonomy" id="55197"/>
    <lineage>
        <taxon>Bacteria</taxon>
        <taxon>Pseudomonadati</taxon>
        <taxon>Bacteroidota</taxon>
        <taxon>Flavobacteriia</taxon>
        <taxon>Flavobacteriales</taxon>
        <taxon>Flavobacteriaceae</taxon>
        <taxon>Flavobacterium</taxon>
    </lineage>
</organism>
<evidence type="ECO:0000256" key="1">
    <source>
        <dbReference type="SAM" id="SignalP"/>
    </source>
</evidence>
<comment type="caution">
    <text evidence="4">The sequence shown here is derived from an EMBL/GenBank/DDBJ whole genome shotgun (WGS) entry which is preliminary data.</text>
</comment>
<dbReference type="Gene3D" id="2.60.40.3140">
    <property type="match status" value="1"/>
</dbReference>
<evidence type="ECO:0000313" key="5">
    <source>
        <dbReference type="Proteomes" id="UP000320773"/>
    </source>
</evidence>
<evidence type="ECO:0000259" key="2">
    <source>
        <dbReference type="Pfam" id="PF01841"/>
    </source>
</evidence>
<dbReference type="Pfam" id="PF01841">
    <property type="entry name" value="Transglut_core"/>
    <property type="match status" value="1"/>
</dbReference>
<dbReference type="Gene3D" id="2.60.120.1130">
    <property type="match status" value="1"/>
</dbReference>
<gene>
    <name evidence="4" type="ORF">BC670_0790</name>
</gene>
<dbReference type="Gene3D" id="3.10.620.30">
    <property type="match status" value="1"/>
</dbReference>
<feature type="chain" id="PRO_5021883053" evidence="1">
    <location>
        <begin position="19"/>
        <end position="666"/>
    </location>
</feature>
<keyword evidence="1" id="KW-0732">Signal</keyword>
<dbReference type="EMBL" id="VFPJ01000001">
    <property type="protein sequence ID" value="TQM39941.1"/>
    <property type="molecule type" value="Genomic_DNA"/>
</dbReference>
<feature type="domain" description="Transglutaminase-like" evidence="2">
    <location>
        <begin position="318"/>
        <end position="392"/>
    </location>
</feature>
<proteinExistence type="predicted"/>
<evidence type="ECO:0000313" key="4">
    <source>
        <dbReference type="EMBL" id="TQM39941.1"/>
    </source>
</evidence>
<accession>A0A543G1J2</accession>
<dbReference type="AlphaFoldDB" id="A0A543G1J2"/>
<name>A0A543G1J2_9FLAO</name>
<sequence>MKKIVLILGLLIGITTNAQEFKIGKVSAAELQEKQHPIETDAPAAILYKTGDVRMEYNQNDGFVMVTTVKNRIKIYNKDGYDWANKSVPYYYSGSSKESVSIDEAVTYNWVDGKIEKTKLKSDGIFDETINKYSKRKKITMPNVKEGSVIEYEYTIRSDRFGELPDWYFQYDIPVNFSEFKTKIPEYYVYKPSERGYIFPKVTTNKVNRTINMSAMQRTNGGFQSAYSQNSFDYLEEQNTYTLTAIPSMKDESYVNNINNYRASIVHELSMTKFPGKPLKSYSTDWNSVVKTIYDFDSFGLELNKTGYFEKDIDLLIKGLGTNEEKMFAIHQFVKSKMKWNDYYGYGTDEGVRKAYADGVGNVAAINLMLTAMLRYAGLAANPVILSTRDNGIALFPSHAAFNYVIAAVETAEGVVLLDATDKYSTPNVLPNRDLNWFGRLIRKDGTSEQIDLMPKQVSRETINMTANLDPSGTFNGKIRKQYTNQLALSFRKSNNNSKDDGYLEELEKKSNNIEINDYTKDNMTDLSKAVSETFSFKDGNDSELINGKIYFTPMLFLVTKSNPFKLDVREYPIDFSYPIETRYNINIELPEGYVVESMPENMNIAAVDNLGSMKYIIVQNDNKIQIAITETINEAIVPAEYYDVLKVFFQQMIDKENQKIVLKKI</sequence>
<protein>
    <submittedName>
        <fullName evidence="4">Uncharacterized protein DUF3857</fullName>
    </submittedName>
</protein>
<dbReference type="InterPro" id="IPR024618">
    <property type="entry name" value="DUF3857"/>
</dbReference>